<dbReference type="InterPro" id="IPR018222">
    <property type="entry name" value="Nuclear_transport_factor_2_euk"/>
</dbReference>
<sequence>MSALSKPELGTVKHRVSTIDVHPSVGGGVLVSVTGSLALDNAFDKPMLFSEVFLLQPIPGQPGGFFVYNHIFRLIFG</sequence>
<dbReference type="InterPro" id="IPR032710">
    <property type="entry name" value="NTF2-like_dom_sf"/>
</dbReference>
<reference evidence="2 3" key="1">
    <citation type="submission" date="2022-11" db="EMBL/GenBank/DDBJ databases">
        <title>Minimal conservation of predation-associated metabolite biosynthetic gene clusters underscores biosynthetic potential of Myxococcota including descriptions for ten novel species: Archangium lansinium sp. nov., Myxococcus landrumus sp. nov., Nannocystis bai.</title>
        <authorList>
            <person name="Ahearne A."/>
            <person name="Stevens C."/>
            <person name="Dowd S."/>
        </authorList>
    </citation>
    <scope>NUCLEOTIDE SEQUENCE [LARGE SCALE GENOMIC DNA]</scope>
    <source>
        <strain evidence="2 3">NCWAL01</strain>
    </source>
</reference>
<dbReference type="InterPro" id="IPR045875">
    <property type="entry name" value="NTF2"/>
</dbReference>
<feature type="domain" description="NTF2" evidence="1">
    <location>
        <begin position="1"/>
        <end position="74"/>
    </location>
</feature>
<evidence type="ECO:0000313" key="2">
    <source>
        <dbReference type="EMBL" id="MDC0714763.1"/>
    </source>
</evidence>
<accession>A0ABT5DNP9</accession>
<dbReference type="SUPFAM" id="SSF54427">
    <property type="entry name" value="NTF2-like"/>
    <property type="match status" value="1"/>
</dbReference>
<evidence type="ECO:0000259" key="1">
    <source>
        <dbReference type="PROSITE" id="PS50177"/>
    </source>
</evidence>
<dbReference type="GO" id="GO:0016853">
    <property type="term" value="F:isomerase activity"/>
    <property type="evidence" value="ECO:0007669"/>
    <property type="project" value="UniProtKB-KW"/>
</dbReference>
<organism evidence="2 3">
    <name type="scientific">Stigmatella ashevillensis</name>
    <dbReference type="NCBI Taxonomy" id="2995309"/>
    <lineage>
        <taxon>Bacteria</taxon>
        <taxon>Pseudomonadati</taxon>
        <taxon>Myxococcota</taxon>
        <taxon>Myxococcia</taxon>
        <taxon>Myxococcales</taxon>
        <taxon>Cystobacterineae</taxon>
        <taxon>Archangiaceae</taxon>
        <taxon>Stigmatella</taxon>
    </lineage>
</organism>
<dbReference type="Proteomes" id="UP001221838">
    <property type="component" value="Unassembled WGS sequence"/>
</dbReference>
<dbReference type="PANTHER" id="PTHR12612">
    <property type="entry name" value="NUCLEAR TRANSPORT FACTOR 2"/>
    <property type="match status" value="1"/>
</dbReference>
<keyword evidence="2" id="KW-0413">Isomerase</keyword>
<comment type="caution">
    <text evidence="2">The sequence shown here is derived from an EMBL/GenBank/DDBJ whole genome shotgun (WGS) entry which is preliminary data.</text>
</comment>
<dbReference type="Pfam" id="PF02136">
    <property type="entry name" value="NTF2"/>
    <property type="match status" value="1"/>
</dbReference>
<keyword evidence="3" id="KW-1185">Reference proteome</keyword>
<gene>
    <name evidence="2" type="ORF">POL68_40315</name>
</gene>
<dbReference type="Gene3D" id="3.10.450.50">
    <property type="match status" value="1"/>
</dbReference>
<dbReference type="InterPro" id="IPR002075">
    <property type="entry name" value="NTF2_dom"/>
</dbReference>
<dbReference type="EMBL" id="JAQNDM010000002">
    <property type="protein sequence ID" value="MDC0714763.1"/>
    <property type="molecule type" value="Genomic_DNA"/>
</dbReference>
<protein>
    <submittedName>
        <fullName evidence="2">Ketosteroid isomerase family protein</fullName>
    </submittedName>
</protein>
<dbReference type="PROSITE" id="PS50177">
    <property type="entry name" value="NTF2_DOMAIN"/>
    <property type="match status" value="1"/>
</dbReference>
<name>A0ABT5DNP9_9BACT</name>
<proteinExistence type="predicted"/>
<evidence type="ECO:0000313" key="3">
    <source>
        <dbReference type="Proteomes" id="UP001221838"/>
    </source>
</evidence>